<dbReference type="Proteomes" id="UP001447188">
    <property type="component" value="Unassembled WGS sequence"/>
</dbReference>
<feature type="compositionally biased region" description="Polar residues" evidence="2">
    <location>
        <begin position="62"/>
        <end position="75"/>
    </location>
</feature>
<name>A0ABR3GB75_9PEZI</name>
<accession>A0ABR3GB75</accession>
<evidence type="ECO:0000256" key="2">
    <source>
        <dbReference type="SAM" id="MobiDB-lite"/>
    </source>
</evidence>
<proteinExistence type="predicted"/>
<feature type="compositionally biased region" description="Polar residues" evidence="2">
    <location>
        <begin position="160"/>
        <end position="170"/>
    </location>
</feature>
<comment type="caution">
    <text evidence="3">The sequence shown here is derived from an EMBL/GenBank/DDBJ whole genome shotgun (WGS) entry which is preliminary data.</text>
</comment>
<organism evidence="3 4">
    <name type="scientific">Discina gigas</name>
    <dbReference type="NCBI Taxonomy" id="1032678"/>
    <lineage>
        <taxon>Eukaryota</taxon>
        <taxon>Fungi</taxon>
        <taxon>Dikarya</taxon>
        <taxon>Ascomycota</taxon>
        <taxon>Pezizomycotina</taxon>
        <taxon>Pezizomycetes</taxon>
        <taxon>Pezizales</taxon>
        <taxon>Discinaceae</taxon>
        <taxon>Discina</taxon>
    </lineage>
</organism>
<dbReference type="EMBL" id="JBBBZM010000140">
    <property type="protein sequence ID" value="KAL0633025.1"/>
    <property type="molecule type" value="Genomic_DNA"/>
</dbReference>
<evidence type="ECO:0000313" key="4">
    <source>
        <dbReference type="Proteomes" id="UP001447188"/>
    </source>
</evidence>
<sequence length="749" mass="81012">MSSPSDPSAIPLPPGDDTAYFNTPQSSGFAATPSTRNHKMHDSDVESTPQTTRALPPFRHPNSASSVYSNMNTPTPAGMLGSDIETPRGRPQRRGGKYHPGVASTQKRDENLGSGVSEPSQSSGPDSGSDEEEELVAGLENAKYRDLSQAAAANLDNQTSVPLNMNTPLQRQYPGLDHLTGSRRTTRRSSLDQTPARKLLTNSKNFFTATPVAYQKNTATFMNPDILPSAFSEDAVNFPSLSAATPHKLNTIQGSPAGINSYQLSVENSQLSTQIREKDSKIRYLEEMLSGGQPQNFDDFFDFSPEKKMKLSPIMTADAAPPLTIKKRRQSPTKAAFSARKTRGSRYSSRSPVKSSLSLFESIATPVRLSVKERKEERRRRETREFREFSAIDLEVLKSYLPPVGVEKMEDEIKVSNVNEAPKCPTKDSGESMKVEKVQPDIEISKPKVSVPPSPVCRTRLRRSNSAPPVPISMDNKASILSSTKPAFLQGTASIATLQTRVTQLEEDLEVASINLQKAVAALEGERRARISAEETWHFLETERKFGVCCYFAQAAGKTATESAVAVPLPSSPVESVRSVATNYTERHPSKYSTRPASRMQSERPESRMQTDRPSSRMQIDRPSSRMNREMSASHMERGYGNSTSKIGAAPTVSATAGKKRPREESANSGIAMRKAPVPRQAEKKVLGGVVGAANVPLGGGATATGGILKKPALGAGVGAPPMKAPVRAISGIAAGTRSMTGLARGAKR</sequence>
<feature type="compositionally biased region" description="Basic and acidic residues" evidence="2">
    <location>
        <begin position="601"/>
        <end position="629"/>
    </location>
</feature>
<feature type="region of interest" description="Disordered" evidence="2">
    <location>
        <begin position="328"/>
        <end position="351"/>
    </location>
</feature>
<protein>
    <submittedName>
        <fullName evidence="3">Uncharacterized protein</fullName>
    </submittedName>
</protein>
<feature type="coiled-coil region" evidence="1">
    <location>
        <begin position="495"/>
        <end position="522"/>
    </location>
</feature>
<feature type="compositionally biased region" description="Low complexity" evidence="2">
    <location>
        <begin position="117"/>
        <end position="127"/>
    </location>
</feature>
<keyword evidence="1" id="KW-0175">Coiled coil</keyword>
<feature type="region of interest" description="Disordered" evidence="2">
    <location>
        <begin position="583"/>
        <end position="678"/>
    </location>
</feature>
<feature type="compositionally biased region" description="Polar residues" evidence="2">
    <location>
        <begin position="591"/>
        <end position="600"/>
    </location>
</feature>
<feature type="region of interest" description="Disordered" evidence="2">
    <location>
        <begin position="1"/>
        <end position="134"/>
    </location>
</feature>
<keyword evidence="4" id="KW-1185">Reference proteome</keyword>
<evidence type="ECO:0000256" key="1">
    <source>
        <dbReference type="SAM" id="Coils"/>
    </source>
</evidence>
<feature type="region of interest" description="Disordered" evidence="2">
    <location>
        <begin position="446"/>
        <end position="471"/>
    </location>
</feature>
<evidence type="ECO:0000313" key="3">
    <source>
        <dbReference type="EMBL" id="KAL0633025.1"/>
    </source>
</evidence>
<feature type="region of interest" description="Disordered" evidence="2">
    <location>
        <begin position="160"/>
        <end position="193"/>
    </location>
</feature>
<gene>
    <name evidence="3" type="ORF">Q9L58_008087</name>
</gene>
<reference evidence="3 4" key="1">
    <citation type="submission" date="2024-02" db="EMBL/GenBank/DDBJ databases">
        <title>Discinaceae phylogenomics.</title>
        <authorList>
            <person name="Dirks A.C."/>
            <person name="James T.Y."/>
        </authorList>
    </citation>
    <scope>NUCLEOTIDE SEQUENCE [LARGE SCALE GENOMIC DNA]</scope>
    <source>
        <strain evidence="3 4">ACD0624</strain>
    </source>
</reference>
<feature type="compositionally biased region" description="Polar residues" evidence="2">
    <location>
        <begin position="20"/>
        <end position="35"/>
    </location>
</feature>